<organism evidence="1 2">
    <name type="scientific">Marinifilum breve</name>
    <dbReference type="NCBI Taxonomy" id="2184082"/>
    <lineage>
        <taxon>Bacteria</taxon>
        <taxon>Pseudomonadati</taxon>
        <taxon>Bacteroidota</taxon>
        <taxon>Bacteroidia</taxon>
        <taxon>Marinilabiliales</taxon>
        <taxon>Marinifilaceae</taxon>
    </lineage>
</organism>
<evidence type="ECO:0000313" key="1">
    <source>
        <dbReference type="EMBL" id="PXY01371.1"/>
    </source>
</evidence>
<dbReference type="Proteomes" id="UP000248079">
    <property type="component" value="Unassembled WGS sequence"/>
</dbReference>
<reference evidence="1 2" key="1">
    <citation type="submission" date="2018-05" db="EMBL/GenBank/DDBJ databases">
        <title>Marinifilum breve JC075T sp. nov., a marine bacterium isolated from Yongle Blue Hole in the South China Sea.</title>
        <authorList>
            <person name="Fu T."/>
        </authorList>
    </citation>
    <scope>NUCLEOTIDE SEQUENCE [LARGE SCALE GENOMIC DNA]</scope>
    <source>
        <strain evidence="1 2">JC075</strain>
    </source>
</reference>
<name>A0A2V3ZYM2_9BACT</name>
<proteinExistence type="predicted"/>
<dbReference type="EMBL" id="QFLI01000003">
    <property type="protein sequence ID" value="PXY01371.1"/>
    <property type="molecule type" value="Genomic_DNA"/>
</dbReference>
<accession>A0A2V3ZYM2</accession>
<comment type="caution">
    <text evidence="1">The sequence shown here is derived from an EMBL/GenBank/DDBJ whole genome shotgun (WGS) entry which is preliminary data.</text>
</comment>
<evidence type="ECO:0000313" key="2">
    <source>
        <dbReference type="Proteomes" id="UP000248079"/>
    </source>
</evidence>
<dbReference type="AlphaFoldDB" id="A0A2V3ZYM2"/>
<sequence length="65" mass="7388">MLLNLNVELSVGKVDVAESNDEPLDRNAEDISLNLEQILSKVELQADNCEPGKRKIKQFFPFIKM</sequence>
<keyword evidence="2" id="KW-1185">Reference proteome</keyword>
<gene>
    <name evidence="1" type="ORF">DF185_07750</name>
</gene>
<protein>
    <submittedName>
        <fullName evidence="1">Uncharacterized protein</fullName>
    </submittedName>
</protein>